<dbReference type="RefSeq" id="WP_088562919.1">
    <property type="nucleotide sequence ID" value="NZ_FYEH01000019.1"/>
</dbReference>
<protein>
    <recommendedName>
        <fullName evidence="3">Dodecin flavoprotein</fullName>
    </recommendedName>
</protein>
<dbReference type="PANTHER" id="PTHR39324:SF1">
    <property type="entry name" value="CALCIUM DODECIN"/>
    <property type="match status" value="1"/>
</dbReference>
<evidence type="ECO:0008006" key="3">
    <source>
        <dbReference type="Google" id="ProtNLM"/>
    </source>
</evidence>
<sequence length="70" mass="7890">MSENHVYRRTELVGSSPVSIDDAIKTAIERATKTLRHVEWFEVGQIRGHVADGKVGHFQVVLTVGFRLED</sequence>
<keyword evidence="2" id="KW-1185">Reference proteome</keyword>
<name>A0A212S0P0_9PROT</name>
<dbReference type="Gene3D" id="3.30.1660.10">
    <property type="entry name" value="Flavin-binding protein dodecin"/>
    <property type="match status" value="1"/>
</dbReference>
<dbReference type="InterPro" id="IPR050049">
    <property type="entry name" value="Dodecin_bact"/>
</dbReference>
<proteinExistence type="predicted"/>
<accession>A0A212S0P0</accession>
<reference evidence="1 2" key="1">
    <citation type="submission" date="2017-06" db="EMBL/GenBank/DDBJ databases">
        <authorList>
            <person name="Kim H.J."/>
            <person name="Triplett B.A."/>
        </authorList>
    </citation>
    <scope>NUCLEOTIDE SEQUENCE [LARGE SCALE GENOMIC DNA]</scope>
    <source>
        <strain evidence="1 2">B29T1</strain>
    </source>
</reference>
<dbReference type="Proteomes" id="UP000197065">
    <property type="component" value="Unassembled WGS sequence"/>
</dbReference>
<dbReference type="EMBL" id="FYEH01000019">
    <property type="protein sequence ID" value="SNB78649.1"/>
    <property type="molecule type" value="Genomic_DNA"/>
</dbReference>
<dbReference type="InterPro" id="IPR036694">
    <property type="entry name" value="Dodecin-like_sf"/>
</dbReference>
<organism evidence="1 2">
    <name type="scientific">Arboricoccus pini</name>
    <dbReference type="NCBI Taxonomy" id="1963835"/>
    <lineage>
        <taxon>Bacteria</taxon>
        <taxon>Pseudomonadati</taxon>
        <taxon>Pseudomonadota</taxon>
        <taxon>Alphaproteobacteria</taxon>
        <taxon>Geminicoccales</taxon>
        <taxon>Geminicoccaceae</taxon>
        <taxon>Arboricoccus</taxon>
    </lineage>
</organism>
<evidence type="ECO:0000313" key="1">
    <source>
        <dbReference type="EMBL" id="SNB78649.1"/>
    </source>
</evidence>
<dbReference type="SUPFAM" id="SSF89807">
    <property type="entry name" value="Dodecin-like"/>
    <property type="match status" value="1"/>
</dbReference>
<dbReference type="InterPro" id="IPR009923">
    <property type="entry name" value="Dodecin"/>
</dbReference>
<dbReference type="OrthoDB" id="9805889at2"/>
<dbReference type="PANTHER" id="PTHR39324">
    <property type="entry name" value="CALCIUM DODECIN"/>
    <property type="match status" value="1"/>
</dbReference>
<dbReference type="Pfam" id="PF07311">
    <property type="entry name" value="Dodecin"/>
    <property type="match status" value="1"/>
</dbReference>
<evidence type="ECO:0000313" key="2">
    <source>
        <dbReference type="Proteomes" id="UP000197065"/>
    </source>
</evidence>
<gene>
    <name evidence="1" type="ORF">SAMN07250955_11914</name>
</gene>
<dbReference type="InterPro" id="IPR025543">
    <property type="entry name" value="Dodecin-like"/>
</dbReference>
<dbReference type="AlphaFoldDB" id="A0A212S0P0"/>
<dbReference type="NCBIfam" id="NF043052">
    <property type="entry name" value="DodecBact"/>
    <property type="match status" value="1"/>
</dbReference>